<sequence>QSSQVTFPSAGLTPESPFYFLDRLGENMRQFFTFNSEAKANLQIEFAGERIAEIKVMVEKKGANAKGLAIAESLLQANVAYAAEIVSKEKISGKDVAALAKKLNDEFDERDKLLEKTFKDAKDQLKTQRKEIKTNLLAEARRVGDTTQVAVLEAQLNDIDAQIDALGQKNDQLGNSLQSEQKNIEKEMSEADQKKEEIEQKEEQEAIEAEEAIEDTEADEPKEIEEPKEDIEQPEAENEQDKDNDKDSVPDIQDNDDDNDRELDVNEQGKTNDHDNDRIADVQDRDNDNDSISDTNDSKPSDHDNDGENDNADQND</sequence>
<feature type="compositionally biased region" description="Acidic residues" evidence="1">
    <location>
        <begin position="226"/>
        <end position="238"/>
    </location>
</feature>
<feature type="domain" description="DUF5667" evidence="2">
    <location>
        <begin position="11"/>
        <end position="106"/>
    </location>
</feature>
<feature type="compositionally biased region" description="Basic and acidic residues" evidence="1">
    <location>
        <begin position="184"/>
        <end position="204"/>
    </location>
</feature>
<dbReference type="EMBL" id="PFHR01000113">
    <property type="protein sequence ID" value="PIW96982.1"/>
    <property type="molecule type" value="Genomic_DNA"/>
</dbReference>
<feature type="compositionally biased region" description="Acidic residues" evidence="1">
    <location>
        <begin position="205"/>
        <end position="218"/>
    </location>
</feature>
<evidence type="ECO:0000313" key="3">
    <source>
        <dbReference type="EMBL" id="PIW96982.1"/>
    </source>
</evidence>
<dbReference type="Pfam" id="PF18915">
    <property type="entry name" value="DUF5667"/>
    <property type="match status" value="1"/>
</dbReference>
<protein>
    <recommendedName>
        <fullName evidence="2">DUF5667 domain-containing protein</fullName>
    </recommendedName>
</protein>
<feature type="compositionally biased region" description="Basic and acidic residues" evidence="1">
    <location>
        <begin position="270"/>
        <end position="288"/>
    </location>
</feature>
<feature type="compositionally biased region" description="Basic and acidic residues" evidence="1">
    <location>
        <begin position="239"/>
        <end position="249"/>
    </location>
</feature>
<dbReference type="AlphaFoldDB" id="A0A2M7INQ3"/>
<evidence type="ECO:0000256" key="1">
    <source>
        <dbReference type="SAM" id="MobiDB-lite"/>
    </source>
</evidence>
<feature type="compositionally biased region" description="Basic and acidic residues" evidence="1">
    <location>
        <begin position="296"/>
        <end position="306"/>
    </location>
</feature>
<proteinExistence type="predicted"/>
<dbReference type="InterPro" id="IPR043725">
    <property type="entry name" value="DUF5667"/>
</dbReference>
<dbReference type="Proteomes" id="UP000230837">
    <property type="component" value="Unassembled WGS sequence"/>
</dbReference>
<feature type="compositionally biased region" description="Acidic residues" evidence="1">
    <location>
        <begin position="307"/>
        <end position="316"/>
    </location>
</feature>
<comment type="caution">
    <text evidence="3">The sequence shown here is derived from an EMBL/GenBank/DDBJ whole genome shotgun (WGS) entry which is preliminary data.</text>
</comment>
<gene>
    <name evidence="3" type="ORF">COZ82_02040</name>
</gene>
<name>A0A2M7INQ3_9BACT</name>
<organism evidence="3 4">
    <name type="scientific">Candidatus Kaiserbacteria bacterium CG_4_8_14_3_um_filter_38_9</name>
    <dbReference type="NCBI Taxonomy" id="1974599"/>
    <lineage>
        <taxon>Bacteria</taxon>
        <taxon>Candidatus Kaiseribacteriota</taxon>
    </lineage>
</organism>
<reference evidence="4" key="1">
    <citation type="submission" date="2017-09" db="EMBL/GenBank/DDBJ databases">
        <title>Depth-based differentiation of microbial function through sediment-hosted aquifers and enrichment of novel symbionts in the deep terrestrial subsurface.</title>
        <authorList>
            <person name="Probst A.J."/>
            <person name="Ladd B."/>
            <person name="Jarett J.K."/>
            <person name="Geller-Mcgrath D.E."/>
            <person name="Sieber C.M.K."/>
            <person name="Emerson J.B."/>
            <person name="Anantharaman K."/>
            <person name="Thomas B.C."/>
            <person name="Malmstrom R."/>
            <person name="Stieglmeier M."/>
            <person name="Klingl A."/>
            <person name="Woyke T."/>
            <person name="Ryan C.M."/>
            <person name="Banfield J.F."/>
        </authorList>
    </citation>
    <scope>NUCLEOTIDE SEQUENCE [LARGE SCALE GENOMIC DNA]</scope>
</reference>
<feature type="region of interest" description="Disordered" evidence="1">
    <location>
        <begin position="184"/>
        <end position="316"/>
    </location>
</feature>
<evidence type="ECO:0000259" key="2">
    <source>
        <dbReference type="Pfam" id="PF18915"/>
    </source>
</evidence>
<feature type="non-terminal residue" evidence="3">
    <location>
        <position position="1"/>
    </location>
</feature>
<evidence type="ECO:0000313" key="4">
    <source>
        <dbReference type="Proteomes" id="UP000230837"/>
    </source>
</evidence>
<accession>A0A2M7INQ3</accession>